<feature type="transmembrane region" description="Helical" evidence="2">
    <location>
        <begin position="393"/>
        <end position="416"/>
    </location>
</feature>
<organism evidence="4 5">
    <name type="scientific">Crassostrea virginica</name>
    <name type="common">Eastern oyster</name>
    <dbReference type="NCBI Taxonomy" id="6565"/>
    <lineage>
        <taxon>Eukaryota</taxon>
        <taxon>Metazoa</taxon>
        <taxon>Spiralia</taxon>
        <taxon>Lophotrochozoa</taxon>
        <taxon>Mollusca</taxon>
        <taxon>Bivalvia</taxon>
        <taxon>Autobranchia</taxon>
        <taxon>Pteriomorphia</taxon>
        <taxon>Ostreida</taxon>
        <taxon>Ostreoidea</taxon>
        <taxon>Ostreidae</taxon>
        <taxon>Crassostrea</taxon>
    </lineage>
</organism>
<evidence type="ECO:0000313" key="4">
    <source>
        <dbReference type="Proteomes" id="UP000694844"/>
    </source>
</evidence>
<evidence type="ECO:0000256" key="1">
    <source>
        <dbReference type="SAM" id="MobiDB-lite"/>
    </source>
</evidence>
<dbReference type="AlphaFoldDB" id="A0A8B8EQE0"/>
<feature type="region of interest" description="Disordered" evidence="1">
    <location>
        <begin position="425"/>
        <end position="452"/>
    </location>
</feature>
<evidence type="ECO:0000313" key="5">
    <source>
        <dbReference type="RefSeq" id="XP_022342154.1"/>
    </source>
</evidence>
<keyword evidence="2" id="KW-1133">Transmembrane helix</keyword>
<reference evidence="5" key="1">
    <citation type="submission" date="2025-08" db="UniProtKB">
        <authorList>
            <consortium name="RefSeq"/>
        </authorList>
    </citation>
    <scope>IDENTIFICATION</scope>
    <source>
        <tissue evidence="5">Whole sample</tissue>
    </source>
</reference>
<evidence type="ECO:0000256" key="3">
    <source>
        <dbReference type="SAM" id="SignalP"/>
    </source>
</evidence>
<keyword evidence="3" id="KW-0732">Signal</keyword>
<name>A0A8B8EQE0_CRAVI</name>
<dbReference type="GeneID" id="111135955"/>
<sequence>MGVDGRLIVRSVIVFVLLLKGNSGAVIDFYKCDGVEAVLDLNVNHKSIYSHCNCTITTNFSGKLYFVQNCRTDILILNHSATIRLPCKGPKIHIGVNVVEGGKLFTISMQINKPLYESTILNQKIHIYALSYTPGLFSVICGSEMGDLPTLTSSATCISTTDTIKATKLYNSTNKTTGGNDWKTSLKKFSTVNFGAVIDFYKCDGAEAVLDLGANYKSIYSHCNCMITTNFSGKLYFAQNCSNDILILNHSGASIRLPCKRSNIRTYVNVVEGGKLFMTSTQINKPLYESTILNQKIVIFAHSHSPSLFSIICGSELGDLPTHRTSITYISTTETIKATKIHNATNKTTDDNDRKTSLNIFSTGTEASTSFAFPKAFTTNNAKVLPTSGVLPVYAAAAAGGVVVMFVITILVVLFIRMRNNAHSKNNENTREAGTNHNTNDPADVLYHSHQGNADGEGYSTCRLETRNLREELPANPLYQSYEENSVVDPLTPLQIKEDIYQSVSENVQYSDSAVDPHTSLQVMEDIYHRVPENNSVYSYAKPFQCSNKELNLVESKNDNVYAEVCKIKKK</sequence>
<protein>
    <submittedName>
        <fullName evidence="5">Uncharacterized protein LOC111135955 isoform X1</fullName>
    </submittedName>
</protein>
<keyword evidence="4" id="KW-1185">Reference proteome</keyword>
<dbReference type="RefSeq" id="XP_022342154.1">
    <property type="nucleotide sequence ID" value="XM_022486446.1"/>
</dbReference>
<gene>
    <name evidence="5" type="primary">LOC111135955</name>
</gene>
<feature type="chain" id="PRO_5034876138" evidence="3">
    <location>
        <begin position="25"/>
        <end position="571"/>
    </location>
</feature>
<keyword evidence="2" id="KW-0472">Membrane</keyword>
<feature type="compositionally biased region" description="Polar residues" evidence="1">
    <location>
        <begin position="432"/>
        <end position="441"/>
    </location>
</feature>
<accession>A0A8B8EQE0</accession>
<dbReference type="KEGG" id="cvn:111135955"/>
<keyword evidence="2" id="KW-0812">Transmembrane</keyword>
<evidence type="ECO:0000256" key="2">
    <source>
        <dbReference type="SAM" id="Phobius"/>
    </source>
</evidence>
<proteinExistence type="predicted"/>
<dbReference type="Proteomes" id="UP000694844">
    <property type="component" value="Chromosome 5"/>
</dbReference>
<feature type="signal peptide" evidence="3">
    <location>
        <begin position="1"/>
        <end position="24"/>
    </location>
</feature>